<gene>
    <name evidence="1" type="ORF">Tco_1092377</name>
</gene>
<dbReference type="EMBL" id="BQNB010020519">
    <property type="protein sequence ID" value="GJT96859.1"/>
    <property type="molecule type" value="Genomic_DNA"/>
</dbReference>
<reference evidence="1" key="2">
    <citation type="submission" date="2022-01" db="EMBL/GenBank/DDBJ databases">
        <authorList>
            <person name="Yamashiro T."/>
            <person name="Shiraishi A."/>
            <person name="Satake H."/>
            <person name="Nakayama K."/>
        </authorList>
    </citation>
    <scope>NUCLEOTIDE SEQUENCE</scope>
</reference>
<protein>
    <recommendedName>
        <fullName evidence="3">Retrotransposon gag domain-containing protein</fullName>
    </recommendedName>
</protein>
<evidence type="ECO:0000313" key="1">
    <source>
        <dbReference type="EMBL" id="GJT96859.1"/>
    </source>
</evidence>
<accession>A0ABQ5IAZ5</accession>
<dbReference type="Proteomes" id="UP001151760">
    <property type="component" value="Unassembled WGS sequence"/>
</dbReference>
<keyword evidence="2" id="KW-1185">Reference proteome</keyword>
<evidence type="ECO:0000313" key="2">
    <source>
        <dbReference type="Proteomes" id="UP001151760"/>
    </source>
</evidence>
<organism evidence="1 2">
    <name type="scientific">Tanacetum coccineum</name>
    <dbReference type="NCBI Taxonomy" id="301880"/>
    <lineage>
        <taxon>Eukaryota</taxon>
        <taxon>Viridiplantae</taxon>
        <taxon>Streptophyta</taxon>
        <taxon>Embryophyta</taxon>
        <taxon>Tracheophyta</taxon>
        <taxon>Spermatophyta</taxon>
        <taxon>Magnoliopsida</taxon>
        <taxon>eudicotyledons</taxon>
        <taxon>Gunneridae</taxon>
        <taxon>Pentapetalae</taxon>
        <taxon>asterids</taxon>
        <taxon>campanulids</taxon>
        <taxon>Asterales</taxon>
        <taxon>Asteraceae</taxon>
        <taxon>Asteroideae</taxon>
        <taxon>Anthemideae</taxon>
        <taxon>Anthemidinae</taxon>
        <taxon>Tanacetum</taxon>
    </lineage>
</organism>
<proteinExistence type="predicted"/>
<evidence type="ECO:0008006" key="3">
    <source>
        <dbReference type="Google" id="ProtNLM"/>
    </source>
</evidence>
<sequence>MAELQRQQGPAKGPAQPELLEEAGSSVIVALARRDANYGMGSTATFWNRLLGANERATMRCTYQTYMIVPTSNFKGTQKEVVELHSMDLMKMETVALHKPICGNQIKFSTCTLLGNALTWWNSHVRTVAMTLLCNDLD</sequence>
<reference evidence="1" key="1">
    <citation type="journal article" date="2022" name="Int. J. Mol. Sci.">
        <title>Draft Genome of Tanacetum Coccineum: Genomic Comparison of Closely Related Tanacetum-Family Plants.</title>
        <authorList>
            <person name="Yamashiro T."/>
            <person name="Shiraishi A."/>
            <person name="Nakayama K."/>
            <person name="Satake H."/>
        </authorList>
    </citation>
    <scope>NUCLEOTIDE SEQUENCE</scope>
</reference>
<name>A0ABQ5IAZ5_9ASTR</name>
<comment type="caution">
    <text evidence="1">The sequence shown here is derived from an EMBL/GenBank/DDBJ whole genome shotgun (WGS) entry which is preliminary data.</text>
</comment>